<evidence type="ECO:0000256" key="1">
    <source>
        <dbReference type="ARBA" id="ARBA00023157"/>
    </source>
</evidence>
<accession>A0AAV2RQT7</accession>
<evidence type="ECO:0000256" key="4">
    <source>
        <dbReference type="SAM" id="SignalP"/>
    </source>
</evidence>
<evidence type="ECO:0000313" key="7">
    <source>
        <dbReference type="Proteomes" id="UP001497623"/>
    </source>
</evidence>
<dbReference type="InterPro" id="IPR000859">
    <property type="entry name" value="CUB_dom"/>
</dbReference>
<dbReference type="EMBL" id="CAXKWB010027860">
    <property type="protein sequence ID" value="CAL4132646.1"/>
    <property type="molecule type" value="Genomic_DNA"/>
</dbReference>
<gene>
    <name evidence="6" type="ORF">MNOR_LOCUS27041</name>
</gene>
<evidence type="ECO:0000259" key="5">
    <source>
        <dbReference type="PROSITE" id="PS01180"/>
    </source>
</evidence>
<dbReference type="Proteomes" id="UP001497623">
    <property type="component" value="Unassembled WGS sequence"/>
</dbReference>
<sequence>MRLDGAMLVVAAAVLGLAAAHFPGSFHNIMMMIGKKDGTQRLSWKGPTKMARIAPSPPRMWAVIDPPGSLGSLSDESIHTNRIARSLKSIDETVENEESQYGARFVRSISNRREARQVDEDVTEAPEEVTEAPDEVTEAPVDITEEPVEDITEPPTPAPVVCGGDLTMDLDPNNIEADADGRILHKSVLSPGYEDGEYPDQGFECEWIIGVGSECQMGMLMFAIEEGEIRETSRCEEDHLAVSYRGKQETKFCGMLRKGQHQVTGTDLWTSATDMEMRVTFRAVERSSSYLRSAGKPVGFNMTISCYCWVWNPSFLARKTPITTTTTTEAPADDPVTSISEDGEGYEEEVTEAEDIVTAAPQENGFDESGERFSDVANDLESINDISDSLVPELSSATSVETYSSIASLISDLSPQEGSNNIDLETPDIDLLNTEALNPIVSEAGLLPSITDESKPDQIIPGNLISTIQSDESIFNTNYSSISTISSIGSTDSIVSETEMPLPVDTKPVPVDSNTQVSKPIPNNSNKQTGANKPNKKPNKNKTKPTKPPTTFIPFIPLRDDSNLMESDTPYIGEKINFEPIINQLLAQ</sequence>
<feature type="domain" description="CUB" evidence="5">
    <location>
        <begin position="162"/>
        <end position="307"/>
    </location>
</feature>
<feature type="region of interest" description="Disordered" evidence="3">
    <location>
        <begin position="115"/>
        <end position="137"/>
    </location>
</feature>
<keyword evidence="4" id="KW-0732">Signal</keyword>
<dbReference type="PROSITE" id="PS01180">
    <property type="entry name" value="CUB"/>
    <property type="match status" value="1"/>
</dbReference>
<proteinExistence type="predicted"/>
<organism evidence="6 7">
    <name type="scientific">Meganyctiphanes norvegica</name>
    <name type="common">Northern krill</name>
    <name type="synonym">Thysanopoda norvegica</name>
    <dbReference type="NCBI Taxonomy" id="48144"/>
    <lineage>
        <taxon>Eukaryota</taxon>
        <taxon>Metazoa</taxon>
        <taxon>Ecdysozoa</taxon>
        <taxon>Arthropoda</taxon>
        <taxon>Crustacea</taxon>
        <taxon>Multicrustacea</taxon>
        <taxon>Malacostraca</taxon>
        <taxon>Eumalacostraca</taxon>
        <taxon>Eucarida</taxon>
        <taxon>Euphausiacea</taxon>
        <taxon>Euphausiidae</taxon>
        <taxon>Meganyctiphanes</taxon>
    </lineage>
</organism>
<name>A0AAV2RQT7_MEGNR</name>
<comment type="caution">
    <text evidence="6">The sequence shown here is derived from an EMBL/GenBank/DDBJ whole genome shotgun (WGS) entry which is preliminary data.</text>
</comment>
<keyword evidence="1" id="KW-1015">Disulfide bond</keyword>
<comment type="caution">
    <text evidence="2">Lacks conserved residue(s) required for the propagation of feature annotation.</text>
</comment>
<feature type="signal peptide" evidence="4">
    <location>
        <begin position="1"/>
        <end position="20"/>
    </location>
</feature>
<reference evidence="6 7" key="1">
    <citation type="submission" date="2024-05" db="EMBL/GenBank/DDBJ databases">
        <authorList>
            <person name="Wallberg A."/>
        </authorList>
    </citation>
    <scope>NUCLEOTIDE SEQUENCE [LARGE SCALE GENOMIC DNA]</scope>
</reference>
<evidence type="ECO:0000256" key="3">
    <source>
        <dbReference type="SAM" id="MobiDB-lite"/>
    </source>
</evidence>
<feature type="compositionally biased region" description="Polar residues" evidence="3">
    <location>
        <begin position="512"/>
        <end position="531"/>
    </location>
</feature>
<feature type="compositionally biased region" description="Acidic residues" evidence="3">
    <location>
        <begin position="120"/>
        <end position="137"/>
    </location>
</feature>
<protein>
    <recommendedName>
        <fullName evidence="5">CUB domain-containing protein</fullName>
    </recommendedName>
</protein>
<feature type="compositionally biased region" description="Basic residues" evidence="3">
    <location>
        <begin position="534"/>
        <end position="545"/>
    </location>
</feature>
<evidence type="ECO:0000313" key="6">
    <source>
        <dbReference type="EMBL" id="CAL4132646.1"/>
    </source>
</evidence>
<dbReference type="AlphaFoldDB" id="A0AAV2RQT7"/>
<dbReference type="InterPro" id="IPR035914">
    <property type="entry name" value="Sperma_CUB_dom_sf"/>
</dbReference>
<keyword evidence="7" id="KW-1185">Reference proteome</keyword>
<feature type="region of interest" description="Disordered" evidence="3">
    <location>
        <begin position="502"/>
        <end position="555"/>
    </location>
</feature>
<evidence type="ECO:0000256" key="2">
    <source>
        <dbReference type="PROSITE-ProRule" id="PRU00059"/>
    </source>
</evidence>
<feature type="chain" id="PRO_5043584633" description="CUB domain-containing protein" evidence="4">
    <location>
        <begin position="21"/>
        <end position="588"/>
    </location>
</feature>
<dbReference type="Gene3D" id="2.60.120.290">
    <property type="entry name" value="Spermadhesin, CUB domain"/>
    <property type="match status" value="1"/>
</dbReference>